<gene>
    <name evidence="1" type="ORF">LZ519_10365</name>
</gene>
<organism evidence="1 2">
    <name type="scientific">Sphingomonas anseongensis</name>
    <dbReference type="NCBI Taxonomy" id="2908207"/>
    <lineage>
        <taxon>Bacteria</taxon>
        <taxon>Pseudomonadati</taxon>
        <taxon>Pseudomonadota</taxon>
        <taxon>Alphaproteobacteria</taxon>
        <taxon>Sphingomonadales</taxon>
        <taxon>Sphingomonadaceae</taxon>
        <taxon>Sphingomonas</taxon>
    </lineage>
</organism>
<evidence type="ECO:0008006" key="3">
    <source>
        <dbReference type="Google" id="ProtNLM"/>
    </source>
</evidence>
<proteinExistence type="predicted"/>
<sequence length="135" mass="14268">MNTSIRAALLILIATATSCTSEPPELAKSQCSRVGQRLGETPVKGFIFGELGTKVLLNSCPGVQVPITFIGDAPPEFMKLVSVAVQREDVLGFEAVANGFVVQERDGDPVLILTSLDKLREAPSIVAARETASGQ</sequence>
<name>A0ABT0RHG6_9SPHN</name>
<evidence type="ECO:0000313" key="2">
    <source>
        <dbReference type="Proteomes" id="UP001165343"/>
    </source>
</evidence>
<dbReference type="PROSITE" id="PS51257">
    <property type="entry name" value="PROKAR_LIPOPROTEIN"/>
    <property type="match status" value="1"/>
</dbReference>
<keyword evidence="2" id="KW-1185">Reference proteome</keyword>
<accession>A0ABT0RHG6</accession>
<dbReference type="Proteomes" id="UP001165343">
    <property type="component" value="Unassembled WGS sequence"/>
</dbReference>
<evidence type="ECO:0000313" key="1">
    <source>
        <dbReference type="EMBL" id="MCL6679712.1"/>
    </source>
</evidence>
<protein>
    <recommendedName>
        <fullName evidence="3">Lipoprotein</fullName>
    </recommendedName>
</protein>
<dbReference type="RefSeq" id="WP_249868594.1">
    <property type="nucleotide sequence ID" value="NZ_JAMGBC010000001.1"/>
</dbReference>
<dbReference type="EMBL" id="JAMGBC010000001">
    <property type="protein sequence ID" value="MCL6679712.1"/>
    <property type="molecule type" value="Genomic_DNA"/>
</dbReference>
<comment type="caution">
    <text evidence="1">The sequence shown here is derived from an EMBL/GenBank/DDBJ whole genome shotgun (WGS) entry which is preliminary data.</text>
</comment>
<reference evidence="1" key="1">
    <citation type="submission" date="2022-05" db="EMBL/GenBank/DDBJ databases">
        <authorList>
            <person name="Jo J.-H."/>
            <person name="Im W.-T."/>
        </authorList>
    </citation>
    <scope>NUCLEOTIDE SEQUENCE</scope>
    <source>
        <strain evidence="1">RG327</strain>
    </source>
</reference>